<evidence type="ECO:0000256" key="4">
    <source>
        <dbReference type="ARBA" id="ARBA00022989"/>
    </source>
</evidence>
<gene>
    <name evidence="8" type="ORF">ACFPCY_33055</name>
</gene>
<dbReference type="InterPro" id="IPR010432">
    <property type="entry name" value="RDD"/>
</dbReference>
<dbReference type="Proteomes" id="UP001595872">
    <property type="component" value="Unassembled WGS sequence"/>
</dbReference>
<dbReference type="PANTHER" id="PTHR36115">
    <property type="entry name" value="PROLINE-RICH ANTIGEN HOMOLOG-RELATED"/>
    <property type="match status" value="1"/>
</dbReference>
<comment type="subcellular location">
    <subcellularLocation>
        <location evidence="1">Cell membrane</location>
        <topology evidence="1">Multi-pass membrane protein</topology>
    </subcellularLocation>
</comment>
<keyword evidence="2" id="KW-1003">Cell membrane</keyword>
<evidence type="ECO:0000259" key="7">
    <source>
        <dbReference type="Pfam" id="PF06271"/>
    </source>
</evidence>
<dbReference type="InterPro" id="IPR051791">
    <property type="entry name" value="Pra-immunoreactive"/>
</dbReference>
<dbReference type="PANTHER" id="PTHR36115:SF4">
    <property type="entry name" value="MEMBRANE PROTEIN"/>
    <property type="match status" value="1"/>
</dbReference>
<organism evidence="8 9">
    <name type="scientific">Actinomadura gamaensis</name>
    <dbReference type="NCBI Taxonomy" id="1763541"/>
    <lineage>
        <taxon>Bacteria</taxon>
        <taxon>Bacillati</taxon>
        <taxon>Actinomycetota</taxon>
        <taxon>Actinomycetes</taxon>
        <taxon>Streptosporangiales</taxon>
        <taxon>Thermomonosporaceae</taxon>
        <taxon>Actinomadura</taxon>
    </lineage>
</organism>
<keyword evidence="5" id="KW-0472">Membrane</keyword>
<accession>A0ABV9UB05</accession>
<dbReference type="RefSeq" id="WP_378261820.1">
    <property type="nucleotide sequence ID" value="NZ_JBHSIT010000011.1"/>
</dbReference>
<sequence length="187" mass="19536">MADEADSPETFGAAERVPEPAAEWDGPELEEAGTPASSGTEEGGFLAEPGQRLLARIVDTLIVGLPVVLVLRAALPHDAADRWAPTAVASLLLAYDAVQLAVWGRTVGKRVAGVRVVTPDGSRPNPTQAALRAAVYAVPIALRPVPVLGLLGGIFWVVNVATAFRGPERRAVHDRLAGTGVVKNTID</sequence>
<feature type="domain" description="RDD" evidence="7">
    <location>
        <begin position="47"/>
        <end position="178"/>
    </location>
</feature>
<dbReference type="Pfam" id="PF06271">
    <property type="entry name" value="RDD"/>
    <property type="match status" value="1"/>
</dbReference>
<dbReference type="EMBL" id="JBHSIT010000011">
    <property type="protein sequence ID" value="MFC4912172.1"/>
    <property type="molecule type" value="Genomic_DNA"/>
</dbReference>
<protein>
    <submittedName>
        <fullName evidence="8">RDD family protein</fullName>
    </submittedName>
</protein>
<proteinExistence type="predicted"/>
<keyword evidence="4" id="KW-1133">Transmembrane helix</keyword>
<keyword evidence="9" id="KW-1185">Reference proteome</keyword>
<feature type="region of interest" description="Disordered" evidence="6">
    <location>
        <begin position="1"/>
        <end position="45"/>
    </location>
</feature>
<evidence type="ECO:0000256" key="2">
    <source>
        <dbReference type="ARBA" id="ARBA00022475"/>
    </source>
</evidence>
<evidence type="ECO:0000256" key="5">
    <source>
        <dbReference type="ARBA" id="ARBA00023136"/>
    </source>
</evidence>
<evidence type="ECO:0000256" key="6">
    <source>
        <dbReference type="SAM" id="MobiDB-lite"/>
    </source>
</evidence>
<evidence type="ECO:0000313" key="9">
    <source>
        <dbReference type="Proteomes" id="UP001595872"/>
    </source>
</evidence>
<evidence type="ECO:0000256" key="1">
    <source>
        <dbReference type="ARBA" id="ARBA00004651"/>
    </source>
</evidence>
<comment type="caution">
    <text evidence="8">The sequence shown here is derived from an EMBL/GenBank/DDBJ whole genome shotgun (WGS) entry which is preliminary data.</text>
</comment>
<name>A0ABV9UB05_9ACTN</name>
<keyword evidence="3" id="KW-0812">Transmembrane</keyword>
<evidence type="ECO:0000313" key="8">
    <source>
        <dbReference type="EMBL" id="MFC4912172.1"/>
    </source>
</evidence>
<reference evidence="9" key="1">
    <citation type="journal article" date="2019" name="Int. J. Syst. Evol. Microbiol.">
        <title>The Global Catalogue of Microorganisms (GCM) 10K type strain sequencing project: providing services to taxonomists for standard genome sequencing and annotation.</title>
        <authorList>
            <consortium name="The Broad Institute Genomics Platform"/>
            <consortium name="The Broad Institute Genome Sequencing Center for Infectious Disease"/>
            <person name="Wu L."/>
            <person name="Ma J."/>
        </authorList>
    </citation>
    <scope>NUCLEOTIDE SEQUENCE [LARGE SCALE GENOMIC DNA]</scope>
    <source>
        <strain evidence="9">KLKA75</strain>
    </source>
</reference>
<evidence type="ECO:0000256" key="3">
    <source>
        <dbReference type="ARBA" id="ARBA00022692"/>
    </source>
</evidence>